<feature type="transmembrane region" description="Helical" evidence="14">
    <location>
        <begin position="697"/>
        <end position="719"/>
    </location>
</feature>
<keyword evidence="12" id="KW-0406">Ion transport</keyword>
<dbReference type="PRINTS" id="PR00943">
    <property type="entry name" value="CUATPASE"/>
</dbReference>
<dbReference type="RefSeq" id="WP_055423188.1">
    <property type="nucleotide sequence ID" value="NZ_CYHH01000003.1"/>
</dbReference>
<sequence length="754" mass="79945">MTQDSPDSAPAAEAELELGIRGMTCAACVRRIERALLRLPGVRQASVNLALERATLRYDPSRVDEAAIRRAIRELGYEPVPRASQSSADEEDEAARAARRRVLWAVGLAVPLVLLAMGPMLPGGEALFARLAPMWLWQALQAALSSLILFACGAPLLRAGWSELRHGAPAMNALVLLGAGAAWGYSLLAWLAPGIFPPGSAHLYFESAGVIVALILLGRMLEARARGRASRAISRLLRLQPRTARVLREDGSVWELPVEELRPGDRVQVRPGERLPADGIVREGAGWVDESMLTGEPLPVEKRPGDRVVGGSVLTSGGFAMEVTEVGRETLLARIIALVERAQAEKPPIQAFADRVAGVFVPLVLAVAALTFALWLAFGPEPRLSYAFVTAVSVLLIACPCAMGLATPVALMVATGRGAECGILVRRGAALERLAAIDTVVFDKTGTLTAGRPALVEACWNAPGEARQWLLRVAALEKASEHPIAGALLAAVGEVPLPPAEEVEPVAGGGIRGRVEGLRLAVGSRRFLEKEVGTRAPDAALASWAEAQAGEGRTLVWVAADGVPVGVLAFADPLKPTSAAAVAELHALGLRVALLSGDLRRSVEAVARALAIEEVRAEVRPEEKAEALRQWQAQGRRLAFVGDGINDAPALAQADVGIAMGTGTDVAIETGDVVLMRGDPAAVPQAVRLARATRRTIAWNFVWAYGYNVVLIPLAAGIFHPWTGWLLDPMLAAAAMSLSSLFVVTHSLRLRRAI</sequence>
<dbReference type="InterPro" id="IPR027256">
    <property type="entry name" value="P-typ_ATPase_IB"/>
</dbReference>
<feature type="transmembrane region" description="Helical" evidence="14">
    <location>
        <begin position="356"/>
        <end position="378"/>
    </location>
</feature>
<feature type="transmembrane region" description="Helical" evidence="14">
    <location>
        <begin position="169"/>
        <end position="191"/>
    </location>
</feature>
<dbReference type="NCBIfam" id="TIGR01494">
    <property type="entry name" value="ATPase_P-type"/>
    <property type="match status" value="1"/>
</dbReference>
<dbReference type="InterPro" id="IPR036412">
    <property type="entry name" value="HAD-like_sf"/>
</dbReference>
<feature type="transmembrane region" description="Helical" evidence="14">
    <location>
        <begin position="384"/>
        <end position="407"/>
    </location>
</feature>
<evidence type="ECO:0000256" key="6">
    <source>
        <dbReference type="ARBA" id="ARBA00022692"/>
    </source>
</evidence>
<dbReference type="Gene3D" id="3.40.1110.10">
    <property type="entry name" value="Calcium-transporting ATPase, cytoplasmic domain N"/>
    <property type="match status" value="1"/>
</dbReference>
<feature type="transmembrane region" description="Helical" evidence="14">
    <location>
        <begin position="725"/>
        <end position="744"/>
    </location>
</feature>
<dbReference type="PANTHER" id="PTHR43520:SF8">
    <property type="entry name" value="P-TYPE CU(+) TRANSPORTER"/>
    <property type="match status" value="1"/>
</dbReference>
<dbReference type="FunFam" id="3.30.70.100:FF:000005">
    <property type="entry name" value="Copper-exporting P-type ATPase A"/>
    <property type="match status" value="1"/>
</dbReference>
<keyword evidence="7 14" id="KW-0479">Metal-binding</keyword>
<dbReference type="GO" id="GO:0016887">
    <property type="term" value="F:ATP hydrolysis activity"/>
    <property type="evidence" value="ECO:0007669"/>
    <property type="project" value="InterPro"/>
</dbReference>
<evidence type="ECO:0000256" key="2">
    <source>
        <dbReference type="ARBA" id="ARBA00006024"/>
    </source>
</evidence>
<dbReference type="InterPro" id="IPR008250">
    <property type="entry name" value="ATPase_P-typ_transduc_dom_A_sf"/>
</dbReference>
<keyword evidence="6 14" id="KW-0812">Transmembrane</keyword>
<keyword evidence="8 14" id="KW-0547">Nucleotide-binding</keyword>
<keyword evidence="5 14" id="KW-1003">Cell membrane</keyword>
<dbReference type="PRINTS" id="PR00942">
    <property type="entry name" value="CUATPASEI"/>
</dbReference>
<evidence type="ECO:0000313" key="17">
    <source>
        <dbReference type="Proteomes" id="UP000182108"/>
    </source>
</evidence>
<dbReference type="Gene3D" id="3.30.70.100">
    <property type="match status" value="1"/>
</dbReference>
<dbReference type="Pfam" id="PF00702">
    <property type="entry name" value="Hydrolase"/>
    <property type="match status" value="1"/>
</dbReference>
<keyword evidence="10" id="KW-1278">Translocase</keyword>
<dbReference type="InterPro" id="IPR044492">
    <property type="entry name" value="P_typ_ATPase_HD_dom"/>
</dbReference>
<comment type="subcellular location">
    <subcellularLocation>
        <location evidence="1">Cell membrane</location>
        <topology evidence="1">Multi-pass membrane protein</topology>
    </subcellularLocation>
</comment>
<evidence type="ECO:0000256" key="9">
    <source>
        <dbReference type="ARBA" id="ARBA00022840"/>
    </source>
</evidence>
<dbReference type="InterPro" id="IPR036163">
    <property type="entry name" value="HMA_dom_sf"/>
</dbReference>
<dbReference type="GO" id="GO:0060003">
    <property type="term" value="P:copper ion export"/>
    <property type="evidence" value="ECO:0007669"/>
    <property type="project" value="UniProtKB-ARBA"/>
</dbReference>
<evidence type="ECO:0000256" key="10">
    <source>
        <dbReference type="ARBA" id="ARBA00022967"/>
    </source>
</evidence>
<accession>A0A0K6IU83</accession>
<dbReference type="FunFam" id="2.70.150.10:FF:000020">
    <property type="entry name" value="Copper-exporting P-type ATPase A"/>
    <property type="match status" value="1"/>
</dbReference>
<dbReference type="GO" id="GO:0055070">
    <property type="term" value="P:copper ion homeostasis"/>
    <property type="evidence" value="ECO:0007669"/>
    <property type="project" value="TreeGrafter"/>
</dbReference>
<dbReference type="Pfam" id="PF00403">
    <property type="entry name" value="HMA"/>
    <property type="match status" value="1"/>
</dbReference>
<dbReference type="EC" id="7.2.2.8" evidence="3"/>
<dbReference type="Gene3D" id="2.70.150.10">
    <property type="entry name" value="Calcium-transporting ATPase, cytoplasmic transduction domain A"/>
    <property type="match status" value="1"/>
</dbReference>
<dbReference type="CDD" id="cd00371">
    <property type="entry name" value="HMA"/>
    <property type="match status" value="1"/>
</dbReference>
<dbReference type="InterPro" id="IPR023214">
    <property type="entry name" value="HAD_sf"/>
</dbReference>
<feature type="transmembrane region" description="Helical" evidence="14">
    <location>
        <begin position="102"/>
        <end position="122"/>
    </location>
</feature>
<keyword evidence="13 14" id="KW-0472">Membrane</keyword>
<dbReference type="EMBL" id="CYHH01000003">
    <property type="protein sequence ID" value="CUB06643.1"/>
    <property type="molecule type" value="Genomic_DNA"/>
</dbReference>
<evidence type="ECO:0000256" key="14">
    <source>
        <dbReference type="RuleBase" id="RU362081"/>
    </source>
</evidence>
<evidence type="ECO:0000256" key="1">
    <source>
        <dbReference type="ARBA" id="ARBA00004651"/>
    </source>
</evidence>
<dbReference type="SUPFAM" id="SSF56784">
    <property type="entry name" value="HAD-like"/>
    <property type="match status" value="1"/>
</dbReference>
<dbReference type="SFLD" id="SFLDF00027">
    <property type="entry name" value="p-type_atpase"/>
    <property type="match status" value="1"/>
</dbReference>
<dbReference type="InterPro" id="IPR023299">
    <property type="entry name" value="ATPase_P-typ_cyto_dom_N"/>
</dbReference>
<dbReference type="InterPro" id="IPR001757">
    <property type="entry name" value="P_typ_ATPase"/>
</dbReference>
<evidence type="ECO:0000256" key="5">
    <source>
        <dbReference type="ARBA" id="ARBA00022475"/>
    </source>
</evidence>
<dbReference type="Gene3D" id="3.40.50.1000">
    <property type="entry name" value="HAD superfamily/HAD-like"/>
    <property type="match status" value="1"/>
</dbReference>
<dbReference type="AlphaFoldDB" id="A0A0K6IU83"/>
<dbReference type="PROSITE" id="PS50846">
    <property type="entry name" value="HMA_2"/>
    <property type="match status" value="1"/>
</dbReference>
<dbReference type="GO" id="GO:0005524">
    <property type="term" value="F:ATP binding"/>
    <property type="evidence" value="ECO:0007669"/>
    <property type="project" value="UniProtKB-UniRule"/>
</dbReference>
<evidence type="ECO:0000256" key="7">
    <source>
        <dbReference type="ARBA" id="ARBA00022723"/>
    </source>
</evidence>
<dbReference type="SUPFAM" id="SSF55008">
    <property type="entry name" value="HMA, heavy metal-associated domain"/>
    <property type="match status" value="1"/>
</dbReference>
<organism evidence="16 17">
    <name type="scientific">Tepidiphilus thermophilus</name>
    <dbReference type="NCBI Taxonomy" id="876478"/>
    <lineage>
        <taxon>Bacteria</taxon>
        <taxon>Pseudomonadati</taxon>
        <taxon>Pseudomonadota</taxon>
        <taxon>Hydrogenophilia</taxon>
        <taxon>Hydrogenophilales</taxon>
        <taxon>Hydrogenophilaceae</taxon>
        <taxon>Tepidiphilus</taxon>
    </lineage>
</organism>
<evidence type="ECO:0000256" key="13">
    <source>
        <dbReference type="ARBA" id="ARBA00023136"/>
    </source>
</evidence>
<dbReference type="SUPFAM" id="SSF81665">
    <property type="entry name" value="Calcium ATPase, transmembrane domain M"/>
    <property type="match status" value="1"/>
</dbReference>
<dbReference type="PROSITE" id="PS01047">
    <property type="entry name" value="HMA_1"/>
    <property type="match status" value="1"/>
</dbReference>
<dbReference type="SFLD" id="SFLDG00002">
    <property type="entry name" value="C1.7:_P-type_atpase_like"/>
    <property type="match status" value="1"/>
</dbReference>
<dbReference type="InterPro" id="IPR017969">
    <property type="entry name" value="Heavy-metal-associated_CS"/>
</dbReference>
<keyword evidence="4" id="KW-0813">Transport</keyword>
<dbReference type="Proteomes" id="UP000182108">
    <property type="component" value="Unassembled WGS sequence"/>
</dbReference>
<protein>
    <recommendedName>
        <fullName evidence="3">P-type Cu(+) transporter</fullName>
        <ecNumber evidence="3">7.2.2.8</ecNumber>
    </recommendedName>
</protein>
<evidence type="ECO:0000313" key="16">
    <source>
        <dbReference type="EMBL" id="CUB06643.1"/>
    </source>
</evidence>
<feature type="transmembrane region" description="Helical" evidence="14">
    <location>
        <begin position="134"/>
        <end position="157"/>
    </location>
</feature>
<gene>
    <name evidence="16" type="ORF">Ga0061068_103243</name>
</gene>
<dbReference type="SFLD" id="SFLDS00003">
    <property type="entry name" value="Haloacid_Dehalogenase"/>
    <property type="match status" value="1"/>
</dbReference>
<comment type="similarity">
    <text evidence="2 14">Belongs to the cation transport ATPase (P-type) (TC 3.A.3) family. Type IB subfamily.</text>
</comment>
<keyword evidence="9 14" id="KW-0067">ATP-binding</keyword>
<proteinExistence type="inferred from homology"/>
<dbReference type="OrthoDB" id="8552908at2"/>
<dbReference type="SUPFAM" id="SSF81653">
    <property type="entry name" value="Calcium ATPase, transduction domain A"/>
    <property type="match status" value="1"/>
</dbReference>
<dbReference type="PRINTS" id="PR00119">
    <property type="entry name" value="CATATPASE"/>
</dbReference>
<dbReference type="PANTHER" id="PTHR43520">
    <property type="entry name" value="ATP7, ISOFORM B"/>
    <property type="match status" value="1"/>
</dbReference>
<dbReference type="PROSITE" id="PS00154">
    <property type="entry name" value="ATPASE_E1_E2"/>
    <property type="match status" value="1"/>
</dbReference>
<evidence type="ECO:0000256" key="12">
    <source>
        <dbReference type="ARBA" id="ARBA00023065"/>
    </source>
</evidence>
<name>A0A0K6IU83_9PROT</name>
<feature type="transmembrane region" description="Helical" evidence="14">
    <location>
        <begin position="203"/>
        <end position="221"/>
    </location>
</feature>
<dbReference type="NCBIfam" id="TIGR01511">
    <property type="entry name" value="ATPase-IB1_Cu"/>
    <property type="match status" value="1"/>
</dbReference>
<evidence type="ECO:0000256" key="8">
    <source>
        <dbReference type="ARBA" id="ARBA00022741"/>
    </source>
</evidence>
<dbReference type="GO" id="GO:0140581">
    <property type="term" value="F:P-type monovalent copper transporter activity"/>
    <property type="evidence" value="ECO:0007669"/>
    <property type="project" value="UniProtKB-EC"/>
</dbReference>
<reference evidence="17" key="1">
    <citation type="submission" date="2015-08" db="EMBL/GenBank/DDBJ databases">
        <authorList>
            <person name="Babu N.S."/>
            <person name="Beckwith C.J."/>
            <person name="Beseler K.G."/>
            <person name="Brison A."/>
            <person name="Carone J.V."/>
            <person name="Caskin T.P."/>
            <person name="Diamond M."/>
            <person name="Durham M.E."/>
            <person name="Foxe J.M."/>
            <person name="Go M."/>
            <person name="Henderson B.A."/>
            <person name="Jones I.B."/>
            <person name="McGettigan J.A."/>
            <person name="Micheletti S.J."/>
            <person name="Nasrallah M.E."/>
            <person name="Ortiz D."/>
            <person name="Piller C.R."/>
            <person name="Privatt S.R."/>
            <person name="Schneider S.L."/>
            <person name="Sharp S."/>
            <person name="Smith T.C."/>
            <person name="Stanton J.D."/>
            <person name="Ullery H.E."/>
            <person name="Wilson R.J."/>
            <person name="Serrano M.G."/>
            <person name="Buck G."/>
            <person name="Lee V."/>
            <person name="Wang Y."/>
            <person name="Carvalho R."/>
            <person name="Voegtly L."/>
            <person name="Shi R."/>
            <person name="Duckworth R."/>
            <person name="Johnson A."/>
            <person name="Loviza R."/>
            <person name="Walstead R."/>
            <person name="Shah Z."/>
            <person name="Kiflezghi M."/>
            <person name="Wade K."/>
            <person name="Ball S.L."/>
            <person name="Bradley K.W."/>
            <person name="Asai D.J."/>
            <person name="Bowman C.A."/>
            <person name="Russell D.A."/>
            <person name="Pope W.H."/>
            <person name="Jacobs-Sera D."/>
            <person name="Hendrix R.W."/>
            <person name="Hatfull G.F."/>
        </authorList>
    </citation>
    <scope>NUCLEOTIDE SEQUENCE [LARGE SCALE GENOMIC DNA]</scope>
    <source>
        <strain evidence="17">JCM 19170</strain>
    </source>
</reference>
<dbReference type="InterPro" id="IPR023298">
    <property type="entry name" value="ATPase_P-typ_TM_dom_sf"/>
</dbReference>
<dbReference type="GO" id="GO:0005886">
    <property type="term" value="C:plasma membrane"/>
    <property type="evidence" value="ECO:0007669"/>
    <property type="project" value="UniProtKB-SubCell"/>
</dbReference>
<dbReference type="Pfam" id="PF00122">
    <property type="entry name" value="E1-E2_ATPase"/>
    <property type="match status" value="1"/>
</dbReference>
<dbReference type="CDD" id="cd02094">
    <property type="entry name" value="P-type_ATPase_Cu-like"/>
    <property type="match status" value="1"/>
</dbReference>
<evidence type="ECO:0000256" key="4">
    <source>
        <dbReference type="ARBA" id="ARBA00022448"/>
    </source>
</evidence>
<dbReference type="InterPro" id="IPR006121">
    <property type="entry name" value="HMA_dom"/>
</dbReference>
<dbReference type="InterPro" id="IPR018303">
    <property type="entry name" value="ATPase_P-typ_P_site"/>
</dbReference>
<keyword evidence="17" id="KW-1185">Reference proteome</keyword>
<evidence type="ECO:0000259" key="15">
    <source>
        <dbReference type="PROSITE" id="PS50846"/>
    </source>
</evidence>
<feature type="domain" description="HMA" evidence="15">
    <location>
        <begin position="14"/>
        <end position="80"/>
    </location>
</feature>
<keyword evidence="11 14" id="KW-1133">Transmembrane helix</keyword>
<dbReference type="InterPro" id="IPR059000">
    <property type="entry name" value="ATPase_P-type_domA"/>
</dbReference>
<evidence type="ECO:0000256" key="3">
    <source>
        <dbReference type="ARBA" id="ARBA00012517"/>
    </source>
</evidence>
<evidence type="ECO:0000256" key="11">
    <source>
        <dbReference type="ARBA" id="ARBA00022989"/>
    </source>
</evidence>
<dbReference type="GO" id="GO:0043682">
    <property type="term" value="F:P-type divalent copper transporter activity"/>
    <property type="evidence" value="ECO:0007669"/>
    <property type="project" value="TreeGrafter"/>
</dbReference>
<dbReference type="NCBIfam" id="TIGR01525">
    <property type="entry name" value="ATPase-IB_hvy"/>
    <property type="match status" value="1"/>
</dbReference>
<dbReference type="GO" id="GO:0005507">
    <property type="term" value="F:copper ion binding"/>
    <property type="evidence" value="ECO:0007669"/>
    <property type="project" value="TreeGrafter"/>
</dbReference>